<dbReference type="KEGG" id="fil:BN1229_v1_3256"/>
<evidence type="ECO:0000313" key="1">
    <source>
        <dbReference type="EMBL" id="CPR20568.1"/>
    </source>
</evidence>
<protein>
    <recommendedName>
        <fullName evidence="3">Transposase</fullName>
    </recommendedName>
</protein>
<gene>
    <name evidence="1" type="ORF">YBN1229_v1_2667</name>
</gene>
<organism evidence="1 2">
    <name type="scientific">Candidatus Filomicrobium marinum</name>
    <dbReference type="NCBI Taxonomy" id="1608628"/>
    <lineage>
        <taxon>Bacteria</taxon>
        <taxon>Pseudomonadati</taxon>
        <taxon>Pseudomonadota</taxon>
        <taxon>Alphaproteobacteria</taxon>
        <taxon>Hyphomicrobiales</taxon>
        <taxon>Hyphomicrobiaceae</taxon>
        <taxon>Filomicrobium</taxon>
    </lineage>
</organism>
<proteinExistence type="predicted"/>
<reference evidence="2" key="1">
    <citation type="submission" date="2015-02" db="EMBL/GenBank/DDBJ databases">
        <authorList>
            <person name="Chooi Y.-H."/>
        </authorList>
    </citation>
    <scope>NUCLEOTIDE SEQUENCE [LARGE SCALE GENOMIC DNA]</scope>
    <source>
        <strain evidence="2">strain Y</strain>
    </source>
</reference>
<evidence type="ECO:0008006" key="3">
    <source>
        <dbReference type="Google" id="ProtNLM"/>
    </source>
</evidence>
<keyword evidence="2" id="KW-1185">Reference proteome</keyword>
<accession>A0A0D6JGV5</accession>
<dbReference type="KEGG" id="fiy:BN1229_v1_2667"/>
<dbReference type="EMBL" id="LN829119">
    <property type="protein sequence ID" value="CPR20568.1"/>
    <property type="molecule type" value="Genomic_DNA"/>
</dbReference>
<sequence>MVERLAAWMATRRHADHGDIHRFALMSHLPVHPEVFERLGAYAIAGLPHKLLQAISAFVGKFRDCVTRPRSLLLTRQNALSRPEKVAPLATIRTARRRFTTVLLWPELSKSAATASPPRVQFCRRVLFRHVQ</sequence>
<evidence type="ECO:0000313" key="2">
    <source>
        <dbReference type="Proteomes" id="UP000033187"/>
    </source>
</evidence>
<dbReference type="AlphaFoldDB" id="A0A0D6JGV5"/>
<dbReference type="Proteomes" id="UP000033187">
    <property type="component" value="Chromosome 1"/>
</dbReference>
<name>A0A0D6JGV5_9HYPH</name>